<organism evidence="8 9">
    <name type="scientific">Euplotes crassus</name>
    <dbReference type="NCBI Taxonomy" id="5936"/>
    <lineage>
        <taxon>Eukaryota</taxon>
        <taxon>Sar</taxon>
        <taxon>Alveolata</taxon>
        <taxon>Ciliophora</taxon>
        <taxon>Intramacronucleata</taxon>
        <taxon>Spirotrichea</taxon>
        <taxon>Hypotrichia</taxon>
        <taxon>Euplotida</taxon>
        <taxon>Euplotidae</taxon>
        <taxon>Moneuplotes</taxon>
    </lineage>
</organism>
<evidence type="ECO:0000256" key="1">
    <source>
        <dbReference type="ARBA" id="ARBA00004141"/>
    </source>
</evidence>
<evidence type="ECO:0008006" key="10">
    <source>
        <dbReference type="Google" id="ProtNLM"/>
    </source>
</evidence>
<gene>
    <name evidence="8" type="ORF">ECRASSUSDP1_LOCUS6759</name>
</gene>
<keyword evidence="2" id="KW-0813">Transport</keyword>
<feature type="transmembrane region" description="Helical" evidence="7">
    <location>
        <begin position="25"/>
        <end position="43"/>
    </location>
</feature>
<evidence type="ECO:0000313" key="8">
    <source>
        <dbReference type="EMBL" id="CAI2365422.1"/>
    </source>
</evidence>
<feature type="transmembrane region" description="Helical" evidence="7">
    <location>
        <begin position="203"/>
        <end position="224"/>
    </location>
</feature>
<dbReference type="GO" id="GO:0016020">
    <property type="term" value="C:membrane"/>
    <property type="evidence" value="ECO:0007669"/>
    <property type="project" value="UniProtKB-SubCell"/>
</dbReference>
<proteinExistence type="predicted"/>
<feature type="region of interest" description="Disordered" evidence="6">
    <location>
        <begin position="293"/>
        <end position="314"/>
    </location>
</feature>
<evidence type="ECO:0000313" key="9">
    <source>
        <dbReference type="Proteomes" id="UP001295684"/>
    </source>
</evidence>
<evidence type="ECO:0000256" key="7">
    <source>
        <dbReference type="SAM" id="Phobius"/>
    </source>
</evidence>
<evidence type="ECO:0000256" key="3">
    <source>
        <dbReference type="ARBA" id="ARBA00022692"/>
    </source>
</evidence>
<reference evidence="8" key="1">
    <citation type="submission" date="2023-07" db="EMBL/GenBank/DDBJ databases">
        <authorList>
            <consortium name="AG Swart"/>
            <person name="Singh M."/>
            <person name="Singh A."/>
            <person name="Seah K."/>
            <person name="Emmerich C."/>
        </authorList>
    </citation>
    <scope>NUCLEOTIDE SEQUENCE</scope>
    <source>
        <strain evidence="8">DP1</strain>
    </source>
</reference>
<comment type="caution">
    <text evidence="8">The sequence shown here is derived from an EMBL/GenBank/DDBJ whole genome shotgun (WGS) entry which is preliminary data.</text>
</comment>
<feature type="transmembrane region" description="Helical" evidence="7">
    <location>
        <begin position="230"/>
        <end position="251"/>
    </location>
</feature>
<accession>A0AAD1UHI1</accession>
<feature type="transmembrane region" description="Helical" evidence="7">
    <location>
        <begin position="478"/>
        <end position="497"/>
    </location>
</feature>
<dbReference type="Proteomes" id="UP001295684">
    <property type="component" value="Unassembled WGS sequence"/>
</dbReference>
<keyword evidence="3 7" id="KW-0812">Transmembrane</keyword>
<dbReference type="InterPro" id="IPR011701">
    <property type="entry name" value="MFS"/>
</dbReference>
<feature type="transmembrane region" description="Helical" evidence="7">
    <location>
        <begin position="364"/>
        <end position="382"/>
    </location>
</feature>
<feature type="transmembrane region" description="Helical" evidence="7">
    <location>
        <begin position="418"/>
        <end position="440"/>
    </location>
</feature>
<feature type="transmembrane region" description="Helical" evidence="7">
    <location>
        <begin position="146"/>
        <end position="165"/>
    </location>
</feature>
<keyword evidence="4 7" id="KW-1133">Transmembrane helix</keyword>
<evidence type="ECO:0000256" key="2">
    <source>
        <dbReference type="ARBA" id="ARBA00022448"/>
    </source>
</evidence>
<dbReference type="Pfam" id="PF07690">
    <property type="entry name" value="MFS_1"/>
    <property type="match status" value="1"/>
</dbReference>
<feature type="transmembrane region" description="Helical" evidence="7">
    <location>
        <begin position="331"/>
        <end position="352"/>
    </location>
</feature>
<feature type="transmembrane region" description="Helical" evidence="7">
    <location>
        <begin position="447"/>
        <end position="466"/>
    </location>
</feature>
<keyword evidence="9" id="KW-1185">Reference proteome</keyword>
<dbReference type="Gene3D" id="1.20.1250.20">
    <property type="entry name" value="MFS general substrate transporter like domains"/>
    <property type="match status" value="1"/>
</dbReference>
<feature type="transmembrane region" description="Helical" evidence="7">
    <location>
        <begin position="394"/>
        <end position="412"/>
    </location>
</feature>
<dbReference type="PANTHER" id="PTHR23511:SF34">
    <property type="entry name" value="SYNAPTIC VESICLE GLYCOPROTEIN 2"/>
    <property type="match status" value="1"/>
</dbReference>
<dbReference type="AlphaFoldDB" id="A0AAD1UHI1"/>
<sequence>MSGGMKVLNSEDCLVESGGFGKFQWLILLFGAIGLQGGNFFVYNMSLLLKMPGFECRSDVSKPFERCERENICRAEQMIDRNLWRTDFEGGGLDNSEVSFHNWMTDQELYCLDSYMIGLFGSAYFLGYALNGIIIKQADRFGRKKIIIFGSIIQVICSFILFFTTNIYLKYVTLFFMGIGMCKAVVIYILCTEMFPQKNRMKAGSFILNIKYSFAMLITCSYFLSGGKHINNIMILALFFSVLSLILSFIIPDSPKYFYEKKMFKELRSTLEQISKINGVSFDQKNVRFQNESTKVISKSRQDTKPSVKDAGNSEASEENYSVLKDLKNPLTVQNLICIATCFSIVGFNYYLLGYYTKYIKGNIFYNMLASTIADSAGTFLLGSVHKYLGTKRAFLMLIICESLCFSLLLYFKQGMILTLILFMIVCLMGGIYPLIYNLISEIFSPLFVPFTFSICNIASRGVTILAPQIAELKPREIPIITLIFSCCIAAFAMVNLRTDSKLDVAKSKKTD</sequence>
<dbReference type="SUPFAM" id="SSF103473">
    <property type="entry name" value="MFS general substrate transporter"/>
    <property type="match status" value="1"/>
</dbReference>
<feature type="transmembrane region" description="Helical" evidence="7">
    <location>
        <begin position="171"/>
        <end position="191"/>
    </location>
</feature>
<dbReference type="EMBL" id="CAMPGE010006563">
    <property type="protein sequence ID" value="CAI2365422.1"/>
    <property type="molecule type" value="Genomic_DNA"/>
</dbReference>
<feature type="transmembrane region" description="Helical" evidence="7">
    <location>
        <begin position="114"/>
        <end position="134"/>
    </location>
</feature>
<dbReference type="InterPro" id="IPR036259">
    <property type="entry name" value="MFS_trans_sf"/>
</dbReference>
<dbReference type="PANTHER" id="PTHR23511">
    <property type="entry name" value="SYNAPTIC VESICLE GLYCOPROTEIN 2"/>
    <property type="match status" value="1"/>
</dbReference>
<comment type="subcellular location">
    <subcellularLocation>
        <location evidence="1">Membrane</location>
        <topology evidence="1">Multi-pass membrane protein</topology>
    </subcellularLocation>
</comment>
<keyword evidence="5 7" id="KW-0472">Membrane</keyword>
<name>A0AAD1UHI1_EUPCR</name>
<evidence type="ECO:0000256" key="6">
    <source>
        <dbReference type="SAM" id="MobiDB-lite"/>
    </source>
</evidence>
<evidence type="ECO:0000256" key="4">
    <source>
        <dbReference type="ARBA" id="ARBA00022989"/>
    </source>
</evidence>
<dbReference type="CDD" id="cd06174">
    <property type="entry name" value="MFS"/>
    <property type="match status" value="1"/>
</dbReference>
<dbReference type="GO" id="GO:0022857">
    <property type="term" value="F:transmembrane transporter activity"/>
    <property type="evidence" value="ECO:0007669"/>
    <property type="project" value="InterPro"/>
</dbReference>
<evidence type="ECO:0000256" key="5">
    <source>
        <dbReference type="ARBA" id="ARBA00023136"/>
    </source>
</evidence>
<protein>
    <recommendedName>
        <fullName evidence="10">Major facilitator superfamily (MFS) profile domain-containing protein</fullName>
    </recommendedName>
</protein>